<dbReference type="Proteomes" id="UP000094936">
    <property type="component" value="Unassembled WGS sequence"/>
</dbReference>
<proteinExistence type="predicted"/>
<dbReference type="Gene3D" id="3.30.980.10">
    <property type="entry name" value="Threonyl-trna Synthetase, Chain A, domain 2"/>
    <property type="match status" value="1"/>
</dbReference>
<dbReference type="STRING" id="1080227.A8L45_19125"/>
<evidence type="ECO:0000256" key="2">
    <source>
        <dbReference type="ARBA" id="ARBA00022833"/>
    </source>
</evidence>
<protein>
    <submittedName>
        <fullName evidence="3">Metal-dependent hydrolase</fullName>
    </submittedName>
</protein>
<evidence type="ECO:0000313" key="4">
    <source>
        <dbReference type="Proteomes" id="UP000094936"/>
    </source>
</evidence>
<accession>A0A1C3EC62</accession>
<keyword evidence="3" id="KW-0378">Hydrolase</keyword>
<keyword evidence="2" id="KW-0862">Zinc</keyword>
<dbReference type="RefSeq" id="WP_068904959.1">
    <property type="nucleotide sequence ID" value="NZ_JBHUIF010000009.1"/>
</dbReference>
<name>A0A1C3EC62_9GAMM</name>
<dbReference type="SUPFAM" id="SSF55186">
    <property type="entry name" value="ThrRS/AlaRS common domain"/>
    <property type="match status" value="1"/>
</dbReference>
<dbReference type="OrthoDB" id="6396444at2"/>
<evidence type="ECO:0000256" key="1">
    <source>
        <dbReference type="ARBA" id="ARBA00022723"/>
    </source>
</evidence>
<dbReference type="PANTHER" id="PTHR43462">
    <property type="entry name" value="ALANYL-TRNA EDITING PROTEIN"/>
    <property type="match status" value="1"/>
</dbReference>
<dbReference type="PANTHER" id="PTHR43462:SF1">
    <property type="entry name" value="ALANYL-TRNA EDITING PROTEIN AARSD1"/>
    <property type="match status" value="1"/>
</dbReference>
<dbReference type="GO" id="GO:0046872">
    <property type="term" value="F:metal ion binding"/>
    <property type="evidence" value="ECO:0007669"/>
    <property type="project" value="UniProtKB-KW"/>
</dbReference>
<evidence type="ECO:0000313" key="3">
    <source>
        <dbReference type="EMBL" id="ODA30829.1"/>
    </source>
</evidence>
<dbReference type="InterPro" id="IPR051335">
    <property type="entry name" value="Alanyl-tRNA_Editing_Enzymes"/>
</dbReference>
<comment type="caution">
    <text evidence="3">The sequence shown here is derived from an EMBL/GenBank/DDBJ whole genome shotgun (WGS) entry which is preliminary data.</text>
</comment>
<dbReference type="GO" id="GO:0000166">
    <property type="term" value="F:nucleotide binding"/>
    <property type="evidence" value="ECO:0007669"/>
    <property type="project" value="InterPro"/>
</dbReference>
<keyword evidence="1" id="KW-0479">Metal-binding</keyword>
<dbReference type="EMBL" id="LYBM01000046">
    <property type="protein sequence ID" value="ODA30829.1"/>
    <property type="molecule type" value="Genomic_DNA"/>
</dbReference>
<dbReference type="InterPro" id="IPR018163">
    <property type="entry name" value="Thr/Ala-tRNA-synth_IIc_edit"/>
</dbReference>
<sequence length="290" mass="32188">MTTVTATHVTFTVPEWQSSGTVQFSSKTAQGVILVTHMTPFHPVSHIWPDHPADRGVVVHNNQHFAVIDCLTGAYQLESGHLYIGRDIPVKRHEAGWLFVVVHIVDAPSAFTVGETVELAVDETYQHALSRGHSGAHFAALALNKVLHHAYWRKQPSRLDALGHYDFHAFAEQSSFVGEDSCKDTYRLGKTLRKRGLNSADLLNDLSAVEDKVNHQLSEWRDSGQTITMHRHGPLLTDSRYWQCTIDNKRVEIPCGGTHILALSGLSKLAVTLHSPSEQEVIMTTHTAPS</sequence>
<keyword evidence="4" id="KW-1185">Reference proteome</keyword>
<organism evidence="3 4">
    <name type="scientific">Veronia pacifica</name>
    <dbReference type="NCBI Taxonomy" id="1080227"/>
    <lineage>
        <taxon>Bacteria</taxon>
        <taxon>Pseudomonadati</taxon>
        <taxon>Pseudomonadota</taxon>
        <taxon>Gammaproteobacteria</taxon>
        <taxon>Vibrionales</taxon>
        <taxon>Vibrionaceae</taxon>
        <taxon>Veronia</taxon>
    </lineage>
</organism>
<gene>
    <name evidence="3" type="ORF">A8L45_19125</name>
</gene>
<dbReference type="AlphaFoldDB" id="A0A1C3EC62"/>
<reference evidence="3 4" key="1">
    <citation type="submission" date="2016-05" db="EMBL/GenBank/DDBJ databases">
        <title>Genomic Taxonomy of the Vibrionaceae.</title>
        <authorList>
            <person name="Gomez-Gil B."/>
            <person name="Enciso-Ibarra J."/>
        </authorList>
    </citation>
    <scope>NUCLEOTIDE SEQUENCE [LARGE SCALE GENOMIC DNA]</scope>
    <source>
        <strain evidence="3 4">CAIM 1920</strain>
    </source>
</reference>
<dbReference type="GO" id="GO:0002161">
    <property type="term" value="F:aminoacyl-tRNA deacylase activity"/>
    <property type="evidence" value="ECO:0007669"/>
    <property type="project" value="UniProtKB-ARBA"/>
</dbReference>